<sequence length="324" mass="37194">MQRLEDSITRMLEDESEDVKFSVLHILTSQAYGLILDSSYSETLKLLRHLRDHVRMMNLLDERTGKGLWDQIKDTHDLFPQRDPEDELARKRRELMLLNYAEESTPPTTLSLRRIIKKEQLEDDLSVNDDDLLSLVGTTSIGGSQNIVIAKEPVKPPSSITVWDDKTKLKVKETWTTYVRSCKRNAQPSGEIIDIMDQKLLYKLAEFRFDGDIERITSEVIHEDIALAVADIQSKNKTDIMTFAAFNFVIVVLHFSLRRQCSGGIEVCSQQQSLYSGYFLNTIFPQLFRANQLWCRQSSGLYFECADNLRGYTLNVPTTFGAIL</sequence>
<accession>A0A7S3LKD1</accession>
<proteinExistence type="predicted"/>
<reference evidence="1" key="1">
    <citation type="submission" date="2021-01" db="EMBL/GenBank/DDBJ databases">
        <authorList>
            <person name="Corre E."/>
            <person name="Pelletier E."/>
            <person name="Niang G."/>
            <person name="Scheremetjew M."/>
            <person name="Finn R."/>
            <person name="Kale V."/>
            <person name="Holt S."/>
            <person name="Cochrane G."/>
            <person name="Meng A."/>
            <person name="Brown T."/>
            <person name="Cohen L."/>
        </authorList>
    </citation>
    <scope>NUCLEOTIDE SEQUENCE</scope>
    <source>
        <strain evidence="1">GSBS06</strain>
    </source>
</reference>
<gene>
    <name evidence="1" type="ORF">ASTO00021_LOCUS4418</name>
</gene>
<dbReference type="EMBL" id="HBIN01006072">
    <property type="protein sequence ID" value="CAE0434108.1"/>
    <property type="molecule type" value="Transcribed_RNA"/>
</dbReference>
<dbReference type="AlphaFoldDB" id="A0A7S3LKD1"/>
<evidence type="ECO:0000313" key="1">
    <source>
        <dbReference type="EMBL" id="CAE0434108.1"/>
    </source>
</evidence>
<name>A0A7S3LKD1_9STRA</name>
<protein>
    <submittedName>
        <fullName evidence="1">Uncharacterized protein</fullName>
    </submittedName>
</protein>
<organism evidence="1">
    <name type="scientific">Aplanochytrium stocchinoi</name>
    <dbReference type="NCBI Taxonomy" id="215587"/>
    <lineage>
        <taxon>Eukaryota</taxon>
        <taxon>Sar</taxon>
        <taxon>Stramenopiles</taxon>
        <taxon>Bigyra</taxon>
        <taxon>Labyrinthulomycetes</taxon>
        <taxon>Thraustochytrida</taxon>
        <taxon>Thraustochytriidae</taxon>
        <taxon>Aplanochytrium</taxon>
    </lineage>
</organism>